<dbReference type="GO" id="GO:0009725">
    <property type="term" value="P:response to hormone"/>
    <property type="evidence" value="ECO:0007669"/>
    <property type="project" value="InterPro"/>
</dbReference>
<dbReference type="GO" id="GO:0005634">
    <property type="term" value="C:nucleus"/>
    <property type="evidence" value="ECO:0007669"/>
    <property type="project" value="UniProtKB-SubCell"/>
</dbReference>
<keyword evidence="4" id="KW-0804">Transcription</keyword>
<keyword evidence="2" id="KW-0805">Transcription regulation</keyword>
<dbReference type="InterPro" id="IPR015300">
    <property type="entry name" value="DNA-bd_pseudobarrel_sf"/>
</dbReference>
<dbReference type="SUPFAM" id="SSF101936">
    <property type="entry name" value="DNA-binding pseudobarrel domain"/>
    <property type="match status" value="1"/>
</dbReference>
<keyword evidence="5" id="KW-0539">Nucleus</keyword>
<dbReference type="PANTHER" id="PTHR31384">
    <property type="entry name" value="AUXIN RESPONSE FACTOR 4-RELATED"/>
    <property type="match status" value="1"/>
</dbReference>
<proteinExistence type="predicted"/>
<protein>
    <submittedName>
        <fullName evidence="6">Uncharacterized protein</fullName>
    </submittedName>
</protein>
<dbReference type="EMBL" id="WRXP01002163">
    <property type="protein sequence ID" value="KAF1001889.1"/>
    <property type="molecule type" value="Genomic_DNA"/>
</dbReference>
<dbReference type="PANTHER" id="PTHR31384:SF9">
    <property type="entry name" value="AUXIN RESPONSE FACTOR 19"/>
    <property type="match status" value="1"/>
</dbReference>
<dbReference type="InterPro" id="IPR044835">
    <property type="entry name" value="ARF_plant"/>
</dbReference>
<dbReference type="GO" id="GO:0003677">
    <property type="term" value="F:DNA binding"/>
    <property type="evidence" value="ECO:0007669"/>
    <property type="project" value="UniProtKB-KW"/>
</dbReference>
<keyword evidence="3" id="KW-0238">DNA-binding</keyword>
<dbReference type="Gene3D" id="2.40.330.10">
    <property type="entry name" value="DNA-binding pseudobarrel domain"/>
    <property type="match status" value="1"/>
</dbReference>
<evidence type="ECO:0000256" key="2">
    <source>
        <dbReference type="ARBA" id="ARBA00023015"/>
    </source>
</evidence>
<comment type="caution">
    <text evidence="6">The sequence shown here is derived from an EMBL/GenBank/DDBJ whole genome shotgun (WGS) entry which is preliminary data.</text>
</comment>
<dbReference type="GO" id="GO:0006355">
    <property type="term" value="P:regulation of DNA-templated transcription"/>
    <property type="evidence" value="ECO:0007669"/>
    <property type="project" value="InterPro"/>
</dbReference>
<name>A0A6L5B841_APIGR</name>
<dbReference type="AlphaFoldDB" id="A0A6L5B841"/>
<reference evidence="6" key="1">
    <citation type="submission" date="2020-01" db="EMBL/GenBank/DDBJ databases">
        <title>The Celery Genome Sequence Reveals Sequential Paleo-tetraploidization, Resistance Gene Elimination, Karyotype Evolution, and Functional Innovation in Apiales.</title>
        <authorList>
            <person name="Song X."/>
        </authorList>
    </citation>
    <scope>NUCLEOTIDE SEQUENCE</scope>
    <source>
        <tissue evidence="6">Leaf</tissue>
    </source>
</reference>
<evidence type="ECO:0000256" key="1">
    <source>
        <dbReference type="ARBA" id="ARBA00004123"/>
    </source>
</evidence>
<evidence type="ECO:0000256" key="4">
    <source>
        <dbReference type="ARBA" id="ARBA00023163"/>
    </source>
</evidence>
<sequence length="157" mass="17975">MKEKEVEWLIDGPSFGKRSFGSGKRSERRWRKPVDVDVRSQRLVAASMKKDAGPEIDEDFTMQPPAQELVARDLHDNVWTFRHIYCGILAASAHAAAIDSPFTVFFNPRASPSEFVIPLAKYYKAVCSSQISFGMRFQIMFETEESGTRRYQYLSLL</sequence>
<dbReference type="Proteomes" id="UP000593563">
    <property type="component" value="Unassembled WGS sequence"/>
</dbReference>
<evidence type="ECO:0000256" key="3">
    <source>
        <dbReference type="ARBA" id="ARBA00023125"/>
    </source>
</evidence>
<organism evidence="6 7">
    <name type="scientific">Apium graveolens</name>
    <name type="common">Celery</name>
    <dbReference type="NCBI Taxonomy" id="4045"/>
    <lineage>
        <taxon>Eukaryota</taxon>
        <taxon>Viridiplantae</taxon>
        <taxon>Streptophyta</taxon>
        <taxon>Embryophyta</taxon>
        <taxon>Tracheophyta</taxon>
        <taxon>Spermatophyta</taxon>
        <taxon>Magnoliopsida</taxon>
        <taxon>eudicotyledons</taxon>
        <taxon>Gunneridae</taxon>
        <taxon>Pentapetalae</taxon>
        <taxon>asterids</taxon>
        <taxon>campanulids</taxon>
        <taxon>Apiales</taxon>
        <taxon>Apiaceae</taxon>
        <taxon>Apioideae</taxon>
        <taxon>apioid superclade</taxon>
        <taxon>Apieae</taxon>
        <taxon>Apium</taxon>
    </lineage>
</organism>
<accession>A0A6L5B841</accession>
<keyword evidence="7" id="KW-1185">Reference proteome</keyword>
<comment type="subcellular location">
    <subcellularLocation>
        <location evidence="1">Nucleus</location>
    </subcellularLocation>
</comment>
<evidence type="ECO:0000256" key="5">
    <source>
        <dbReference type="ARBA" id="ARBA00023242"/>
    </source>
</evidence>
<evidence type="ECO:0000313" key="7">
    <source>
        <dbReference type="Proteomes" id="UP000593563"/>
    </source>
</evidence>
<gene>
    <name evidence="6" type="ORF">AG4045_017903</name>
</gene>
<evidence type="ECO:0000313" key="6">
    <source>
        <dbReference type="EMBL" id="KAF1001889.1"/>
    </source>
</evidence>